<dbReference type="GO" id="GO:0000049">
    <property type="term" value="F:tRNA binding"/>
    <property type="evidence" value="ECO:0007669"/>
    <property type="project" value="UniProtKB-KW"/>
</dbReference>
<evidence type="ECO:0000256" key="5">
    <source>
        <dbReference type="ARBA" id="ARBA00022840"/>
    </source>
</evidence>
<organism evidence="12 13">
    <name type="scientific">Fusobacterium vincentii 4_1_13</name>
    <dbReference type="NCBI Taxonomy" id="469606"/>
    <lineage>
        <taxon>Bacteria</taxon>
        <taxon>Fusobacteriati</taxon>
        <taxon>Fusobacteriota</taxon>
        <taxon>Fusobacteriia</taxon>
        <taxon>Fusobacteriales</taxon>
        <taxon>Fusobacteriaceae</taxon>
        <taxon>Fusobacterium</taxon>
    </lineage>
</organism>
<evidence type="ECO:0000256" key="6">
    <source>
        <dbReference type="ARBA" id="ARBA00022884"/>
    </source>
</evidence>
<proteinExistence type="inferred from homology"/>
<keyword evidence="5 9" id="KW-0067">ATP-binding</keyword>
<dbReference type="InterPro" id="IPR014729">
    <property type="entry name" value="Rossmann-like_a/b/a_fold"/>
</dbReference>
<dbReference type="SUPFAM" id="SSF52402">
    <property type="entry name" value="Adenine nucleotide alpha hydrolases-like"/>
    <property type="match status" value="1"/>
</dbReference>
<feature type="binding site" evidence="9">
    <location>
        <begin position="29"/>
        <end position="36"/>
    </location>
    <ligand>
        <name>ATP</name>
        <dbReference type="ChEBI" id="CHEBI:30616"/>
    </ligand>
</feature>
<dbReference type="NCBIfam" id="TIGR00420">
    <property type="entry name" value="trmU"/>
    <property type="match status" value="1"/>
</dbReference>
<comment type="similarity">
    <text evidence="9">Belongs to the MnmA/TRMU family.</text>
</comment>
<dbReference type="HOGENOM" id="CLU_035188_0_0_0"/>
<dbReference type="Proteomes" id="UP000004925">
    <property type="component" value="Unassembled WGS sequence"/>
</dbReference>
<sequence>MIETNNVAPEFKKYLEFNSNNSNIKVGVAMSGGVDSSTVAYLLKQQGYDIFGVTMKTFKDEDSDAKKVCDDLGIEHYVLDVRNEFKEKVMDYFVNEYMNGRTPNPCMVCNRHIKFGKMLDFILSKGASFMATGHYTKLKNGLLSVGDDSNKDQVYFLSQIEKDRLSKIIFPVGDLEKTKLRELAKQMGVRVYSKKDSQEICFVDDGKLKQFLIENTKGEAEKPGNIVDKNGNILGKHKGFSFYTIGQRKGLGISSEEPLYVLAFDKKTNNIIVGENEDLFKDELIATRLNLFSVSSLESLDNLECFAKTRSRDILHKCLLKKDENNFQVKFIDNKVRAITPGQGIVFYNDEGNVIAGGFIER</sequence>
<dbReference type="CDD" id="cd01998">
    <property type="entry name" value="MnmA_TRMU-like"/>
    <property type="match status" value="1"/>
</dbReference>
<keyword evidence="9" id="KW-0963">Cytoplasm</keyword>
<dbReference type="HAMAP" id="MF_00144">
    <property type="entry name" value="tRNA_thiouridyl_MnmA"/>
    <property type="match status" value="1"/>
</dbReference>
<dbReference type="RefSeq" id="WP_008797442.1">
    <property type="nucleotide sequence ID" value="NZ_KQ235735.1"/>
</dbReference>
<dbReference type="FunFam" id="2.30.30.280:FF:000001">
    <property type="entry name" value="tRNA-specific 2-thiouridylase MnmA"/>
    <property type="match status" value="1"/>
</dbReference>
<dbReference type="InterPro" id="IPR023382">
    <property type="entry name" value="MnmA-like_central_sf"/>
</dbReference>
<evidence type="ECO:0000256" key="1">
    <source>
        <dbReference type="ARBA" id="ARBA00022555"/>
    </source>
</evidence>
<keyword evidence="1 9" id="KW-0820">tRNA-binding</keyword>
<evidence type="ECO:0000256" key="8">
    <source>
        <dbReference type="ARBA" id="ARBA00051542"/>
    </source>
</evidence>
<dbReference type="GO" id="GO:0002143">
    <property type="term" value="P:tRNA wobble position uridine thiolation"/>
    <property type="evidence" value="ECO:0007669"/>
    <property type="project" value="TreeGrafter"/>
</dbReference>
<comment type="subcellular location">
    <subcellularLocation>
        <location evidence="9">Cytoplasm</location>
    </subcellularLocation>
</comment>
<dbReference type="GO" id="GO:0103016">
    <property type="term" value="F:tRNA-uridine 2-sulfurtransferase activity"/>
    <property type="evidence" value="ECO:0007669"/>
    <property type="project" value="UniProtKB-EC"/>
</dbReference>
<evidence type="ECO:0000256" key="7">
    <source>
        <dbReference type="ARBA" id="ARBA00023157"/>
    </source>
</evidence>
<evidence type="ECO:0000313" key="12">
    <source>
        <dbReference type="EMBL" id="EEO39594.1"/>
    </source>
</evidence>
<evidence type="ECO:0000256" key="2">
    <source>
        <dbReference type="ARBA" id="ARBA00022679"/>
    </source>
</evidence>
<dbReference type="GO" id="GO:0005524">
    <property type="term" value="F:ATP binding"/>
    <property type="evidence" value="ECO:0007669"/>
    <property type="project" value="UniProtKB-KW"/>
</dbReference>
<dbReference type="Pfam" id="PF03054">
    <property type="entry name" value="tRNA_Me_trans"/>
    <property type="match status" value="1"/>
</dbReference>
<evidence type="ECO:0000259" key="11">
    <source>
        <dbReference type="Pfam" id="PF20259"/>
    </source>
</evidence>
<keyword evidence="6 9" id="KW-0694">RNA-binding</keyword>
<dbReference type="Pfam" id="PF20259">
    <property type="entry name" value="tRNA_Me_trans_M"/>
    <property type="match status" value="1"/>
</dbReference>
<dbReference type="NCBIfam" id="NF001138">
    <property type="entry name" value="PRK00143.1"/>
    <property type="match status" value="1"/>
</dbReference>
<feature type="binding site" evidence="9">
    <location>
        <position position="133"/>
    </location>
    <ligand>
        <name>ATP</name>
        <dbReference type="ChEBI" id="CHEBI:30616"/>
    </ligand>
</feature>
<protein>
    <recommendedName>
        <fullName evidence="9">tRNA-specific 2-thiouridylase MnmA</fullName>
        <ecNumber evidence="9">2.8.1.13</ecNumber>
    </recommendedName>
</protein>
<dbReference type="Gene3D" id="3.40.50.620">
    <property type="entry name" value="HUPs"/>
    <property type="match status" value="1"/>
</dbReference>
<dbReference type="PANTHER" id="PTHR11933:SF5">
    <property type="entry name" value="MITOCHONDRIAL TRNA-SPECIFIC 2-THIOURIDYLASE 1"/>
    <property type="match status" value="1"/>
</dbReference>
<dbReference type="eggNOG" id="COG0482">
    <property type="taxonomic scope" value="Bacteria"/>
</dbReference>
<comment type="catalytic activity">
    <reaction evidence="8 9">
        <text>S-sulfanyl-L-cysteinyl-[protein] + uridine(34) in tRNA + AH2 + ATP = 2-thiouridine(34) in tRNA + L-cysteinyl-[protein] + A + AMP + diphosphate + H(+)</text>
        <dbReference type="Rhea" id="RHEA:47032"/>
        <dbReference type="Rhea" id="RHEA-COMP:10131"/>
        <dbReference type="Rhea" id="RHEA-COMP:11726"/>
        <dbReference type="Rhea" id="RHEA-COMP:11727"/>
        <dbReference type="Rhea" id="RHEA-COMP:11728"/>
        <dbReference type="ChEBI" id="CHEBI:13193"/>
        <dbReference type="ChEBI" id="CHEBI:15378"/>
        <dbReference type="ChEBI" id="CHEBI:17499"/>
        <dbReference type="ChEBI" id="CHEBI:29950"/>
        <dbReference type="ChEBI" id="CHEBI:30616"/>
        <dbReference type="ChEBI" id="CHEBI:33019"/>
        <dbReference type="ChEBI" id="CHEBI:61963"/>
        <dbReference type="ChEBI" id="CHEBI:65315"/>
        <dbReference type="ChEBI" id="CHEBI:87170"/>
        <dbReference type="ChEBI" id="CHEBI:456215"/>
        <dbReference type="EC" id="2.8.1.13"/>
    </reaction>
</comment>
<dbReference type="Gene3D" id="2.40.30.10">
    <property type="entry name" value="Translation factors"/>
    <property type="match status" value="1"/>
</dbReference>
<dbReference type="Gene3D" id="2.30.30.280">
    <property type="entry name" value="Adenine nucleotide alpha hydrolases-like domains"/>
    <property type="match status" value="1"/>
</dbReference>
<keyword evidence="4 9" id="KW-0547">Nucleotide-binding</keyword>
<feature type="site" description="Interaction with tRNA" evidence="9">
    <location>
        <position position="134"/>
    </location>
</feature>
<feature type="domain" description="tRNA-specific 2-thiouridylase MnmA-like C-terminal" evidence="10">
    <location>
        <begin position="282"/>
        <end position="360"/>
    </location>
</feature>
<comment type="function">
    <text evidence="9">Catalyzes the 2-thiolation of uridine at the wobble position (U34) of tRNA, leading to the formation of s(2)U34.</text>
</comment>
<feature type="active site" description="Nucleophile" evidence="9">
    <location>
        <position position="109"/>
    </location>
</feature>
<gene>
    <name evidence="9" type="primary">mnmA</name>
    <name evidence="12" type="ORF">FSCG_00307</name>
</gene>
<comment type="caution">
    <text evidence="9">Lacks conserved residue(s) required for the propagation of feature annotation.</text>
</comment>
<dbReference type="Pfam" id="PF20258">
    <property type="entry name" value="tRNA_Me_trans_C"/>
    <property type="match status" value="1"/>
</dbReference>
<evidence type="ECO:0000259" key="10">
    <source>
        <dbReference type="Pfam" id="PF20258"/>
    </source>
</evidence>
<name>A0A0M1VT14_FUSVC</name>
<dbReference type="InterPro" id="IPR046884">
    <property type="entry name" value="MnmA-like_central"/>
</dbReference>
<comment type="caution">
    <text evidence="12">The sequence shown here is derived from an EMBL/GenBank/DDBJ whole genome shotgun (WGS) entry which is preliminary data.</text>
</comment>
<evidence type="ECO:0000256" key="3">
    <source>
        <dbReference type="ARBA" id="ARBA00022694"/>
    </source>
</evidence>
<feature type="site" description="Interaction with tRNA" evidence="9">
    <location>
        <position position="343"/>
    </location>
</feature>
<dbReference type="InterPro" id="IPR046885">
    <property type="entry name" value="MnmA-like_C"/>
</dbReference>
<keyword evidence="7" id="KW-1015">Disulfide bond</keyword>
<keyword evidence="2 9" id="KW-0808">Transferase</keyword>
<dbReference type="InterPro" id="IPR004506">
    <property type="entry name" value="MnmA-like"/>
</dbReference>
<evidence type="ECO:0000313" key="13">
    <source>
        <dbReference type="Proteomes" id="UP000004925"/>
    </source>
</evidence>
<dbReference type="PANTHER" id="PTHR11933">
    <property type="entry name" value="TRNA 5-METHYLAMINOMETHYL-2-THIOURIDYLATE -METHYLTRANSFERASE"/>
    <property type="match status" value="1"/>
</dbReference>
<feature type="domain" description="tRNA-specific 2-thiouridylase MnmA-like central" evidence="11">
    <location>
        <begin position="220"/>
        <end position="275"/>
    </location>
</feature>
<accession>A0A0M1VT14</accession>
<dbReference type="GO" id="GO:0005737">
    <property type="term" value="C:cytoplasm"/>
    <property type="evidence" value="ECO:0007669"/>
    <property type="project" value="UniProtKB-SubCell"/>
</dbReference>
<dbReference type="AlphaFoldDB" id="A0A0M1VT14"/>
<feature type="binding site" evidence="9">
    <location>
        <position position="55"/>
    </location>
    <ligand>
        <name>ATP</name>
        <dbReference type="ChEBI" id="CHEBI:30616"/>
    </ligand>
</feature>
<feature type="active site" description="Cysteine persulfide intermediate" evidence="9">
    <location>
        <position position="201"/>
    </location>
</feature>
<feature type="region of interest" description="Interaction with tRNA" evidence="9">
    <location>
        <begin position="151"/>
        <end position="153"/>
    </location>
</feature>
<dbReference type="FunFam" id="3.40.50.620:FF:000637">
    <property type="entry name" value="tRNA-specific 2-thiouridylase MnmA 1"/>
    <property type="match status" value="1"/>
</dbReference>
<dbReference type="EMBL" id="ACDE02000013">
    <property type="protein sequence ID" value="EEO39594.1"/>
    <property type="molecule type" value="Genomic_DNA"/>
</dbReference>
<keyword evidence="3 9" id="KW-0819">tRNA processing</keyword>
<evidence type="ECO:0000256" key="4">
    <source>
        <dbReference type="ARBA" id="ARBA00022741"/>
    </source>
</evidence>
<evidence type="ECO:0000256" key="9">
    <source>
        <dbReference type="HAMAP-Rule" id="MF_00144"/>
    </source>
</evidence>
<reference evidence="12 13" key="1">
    <citation type="submission" date="2011-10" db="EMBL/GenBank/DDBJ databases">
        <title>The Genome Sequence of Fusobacterium sp. 4_1_13.</title>
        <authorList>
            <consortium name="The Broad Institute Genome Sequencing Platform"/>
            <person name="Earl A."/>
            <person name="Ward D."/>
            <person name="Feldgarden M."/>
            <person name="Gevers D."/>
            <person name="Strauss J."/>
            <person name="Ambrose C."/>
            <person name="Allen-Vercoe E."/>
            <person name="Young S.K."/>
            <person name="Zeng Q."/>
            <person name="Gargeya S."/>
            <person name="Fitzgerald M."/>
            <person name="Haas B."/>
            <person name="Abouelleil A."/>
            <person name="Alvarado L."/>
            <person name="Arachchi H.M."/>
            <person name="Berlin A."/>
            <person name="Brown A."/>
            <person name="Chapman S.B."/>
            <person name="Chen Z."/>
            <person name="Dunbar C."/>
            <person name="Freedman E."/>
            <person name="Gearin G."/>
            <person name="Goldberg J."/>
            <person name="Griggs A."/>
            <person name="Gujja S."/>
            <person name="Heiman D."/>
            <person name="Howarth C."/>
            <person name="Larson L."/>
            <person name="Lui A."/>
            <person name="MacDonald P.J."/>
            <person name="Montmayeur A."/>
            <person name="Murphy C."/>
            <person name="Neiman D."/>
            <person name="Pearson M."/>
            <person name="Priest M."/>
            <person name="Roberts A."/>
            <person name="Saif S."/>
            <person name="Shea T."/>
            <person name="Shenoy N."/>
            <person name="Sisk P."/>
            <person name="Stolte C."/>
            <person name="Sykes S."/>
            <person name="Wortman J."/>
            <person name="Nusbaum C."/>
            <person name="Birren B."/>
        </authorList>
    </citation>
    <scope>NUCLEOTIDE SEQUENCE [LARGE SCALE GENOMIC DNA]</scope>
    <source>
        <strain evidence="12 13">4_1_13</strain>
    </source>
</reference>
<dbReference type="EC" id="2.8.1.13" evidence="9"/>